<feature type="region of interest" description="Disordered" evidence="1">
    <location>
        <begin position="119"/>
        <end position="149"/>
    </location>
</feature>
<feature type="compositionally biased region" description="Low complexity" evidence="1">
    <location>
        <begin position="119"/>
        <end position="142"/>
    </location>
</feature>
<dbReference type="AlphaFoldDB" id="A0A6C0GRT6"/>
<dbReference type="Proteomes" id="UP000480178">
    <property type="component" value="Chromosome"/>
</dbReference>
<organism evidence="2 3">
    <name type="scientific">Rhodocytophaga rosea</name>
    <dbReference type="NCBI Taxonomy" id="2704465"/>
    <lineage>
        <taxon>Bacteria</taxon>
        <taxon>Pseudomonadati</taxon>
        <taxon>Bacteroidota</taxon>
        <taxon>Cytophagia</taxon>
        <taxon>Cytophagales</taxon>
        <taxon>Rhodocytophagaceae</taxon>
        <taxon>Rhodocytophaga</taxon>
    </lineage>
</organism>
<dbReference type="KEGG" id="rhoz:GXP67_27920"/>
<protein>
    <submittedName>
        <fullName evidence="2">Uncharacterized protein</fullName>
    </submittedName>
</protein>
<dbReference type="EMBL" id="CP048222">
    <property type="protein sequence ID" value="QHT70200.1"/>
    <property type="molecule type" value="Genomic_DNA"/>
</dbReference>
<keyword evidence="3" id="KW-1185">Reference proteome</keyword>
<accession>A0A6C0GRT6</accession>
<evidence type="ECO:0000313" key="2">
    <source>
        <dbReference type="EMBL" id="QHT70200.1"/>
    </source>
</evidence>
<gene>
    <name evidence="2" type="ORF">GXP67_27920</name>
</gene>
<sequence length="195" mass="21809">MSVKNLKTISIKGKQYVEVKERILFLSSQDEFDYSITTDYQYYAERKMWVVRAKLILYKDGKKFVYTGLAQEVESEDYRQVNHTSALENAETSAVGRACAMAGIGVIDSMASADEMQKASNRTASATNTQTAAAPVPVAAPAPEDERPWLSDRQCEQAVEKIKSGNKDIYQKTLEVFKVNKKHREALEVALKSVA</sequence>
<reference evidence="2 3" key="1">
    <citation type="submission" date="2020-01" db="EMBL/GenBank/DDBJ databases">
        <authorList>
            <person name="Kim M.K."/>
        </authorList>
    </citation>
    <scope>NUCLEOTIDE SEQUENCE [LARGE SCALE GENOMIC DNA]</scope>
    <source>
        <strain evidence="2 3">172606-1</strain>
    </source>
</reference>
<dbReference type="RefSeq" id="WP_162446182.1">
    <property type="nucleotide sequence ID" value="NZ_CP048222.1"/>
</dbReference>
<evidence type="ECO:0000313" key="3">
    <source>
        <dbReference type="Proteomes" id="UP000480178"/>
    </source>
</evidence>
<proteinExistence type="predicted"/>
<name>A0A6C0GRT6_9BACT</name>
<evidence type="ECO:0000256" key="1">
    <source>
        <dbReference type="SAM" id="MobiDB-lite"/>
    </source>
</evidence>